<dbReference type="CDD" id="cd09911">
    <property type="entry name" value="Lin0431_like"/>
    <property type="match status" value="1"/>
</dbReference>
<protein>
    <submittedName>
        <fullName evidence="2">NusG domain II-containing protein</fullName>
    </submittedName>
</protein>
<reference evidence="2" key="2">
    <citation type="submission" date="2022-06" db="EMBL/GenBank/DDBJ databases">
        <title>Thermospira aquatica gen. nov., sp. nov.</title>
        <authorList>
            <person name="Ben Ali Gam Z."/>
            <person name="Labat M."/>
        </authorList>
    </citation>
    <scope>NUCLEOTIDE SEQUENCE</scope>
    <source>
        <strain evidence="2">F1F22</strain>
    </source>
</reference>
<name>A0AAX3BD43_9SPIR</name>
<evidence type="ECO:0000313" key="3">
    <source>
        <dbReference type="Proteomes" id="UP001056539"/>
    </source>
</evidence>
<keyword evidence="3" id="KW-1185">Reference proteome</keyword>
<keyword evidence="1" id="KW-0472">Membrane</keyword>
<dbReference type="Proteomes" id="UP001056539">
    <property type="component" value="Chromosome"/>
</dbReference>
<evidence type="ECO:0000256" key="1">
    <source>
        <dbReference type="SAM" id="Phobius"/>
    </source>
</evidence>
<sequence>MKSVRFGDILSFGFVIVFFLVLAWIGWSGERGSWVEIRVENRMYRYPLDEDRVFAWKSSHGRGVVEIKGGKVRMRESDCRDQICVHKGWISHLGDAIICMPNRVVVEIVGEEKAAWDGITE</sequence>
<dbReference type="AlphaFoldDB" id="A0AAX3BD43"/>
<evidence type="ECO:0000313" key="2">
    <source>
        <dbReference type="EMBL" id="URA10222.1"/>
    </source>
</evidence>
<keyword evidence="1" id="KW-1133">Transmembrane helix</keyword>
<proteinExistence type="predicted"/>
<dbReference type="EMBL" id="CP073355">
    <property type="protein sequence ID" value="URA10222.1"/>
    <property type="molecule type" value="Genomic_DNA"/>
</dbReference>
<organism evidence="2 3">
    <name type="scientific">Thermospira aquatica</name>
    <dbReference type="NCBI Taxonomy" id="2828656"/>
    <lineage>
        <taxon>Bacteria</taxon>
        <taxon>Pseudomonadati</taxon>
        <taxon>Spirochaetota</taxon>
        <taxon>Spirochaetia</taxon>
        <taxon>Brevinematales</taxon>
        <taxon>Thermospiraceae</taxon>
        <taxon>Thermospira</taxon>
    </lineage>
</organism>
<dbReference type="InterPro" id="IPR038690">
    <property type="entry name" value="NusG_2_sf"/>
</dbReference>
<keyword evidence="1" id="KW-0812">Transmembrane</keyword>
<reference evidence="2" key="1">
    <citation type="submission" date="2021-04" db="EMBL/GenBank/DDBJ databases">
        <authorList>
            <person name="Postec A."/>
        </authorList>
    </citation>
    <scope>NUCLEOTIDE SEQUENCE</scope>
    <source>
        <strain evidence="2">F1F22</strain>
    </source>
</reference>
<dbReference type="RefSeq" id="WP_271435355.1">
    <property type="nucleotide sequence ID" value="NZ_CP073355.1"/>
</dbReference>
<dbReference type="KEGG" id="taqu:KDW03_12205"/>
<dbReference type="Gene3D" id="2.60.320.10">
    <property type="entry name" value="N-utilization substance G protein NusG, insert domain"/>
    <property type="match status" value="1"/>
</dbReference>
<feature type="transmembrane region" description="Helical" evidence="1">
    <location>
        <begin position="6"/>
        <end position="27"/>
    </location>
</feature>
<gene>
    <name evidence="2" type="ORF">KDW03_12205</name>
</gene>
<accession>A0AAX3BD43</accession>
<dbReference type="Pfam" id="PF07009">
    <property type="entry name" value="NusG_II"/>
    <property type="match status" value="1"/>
</dbReference>